<feature type="compositionally biased region" description="Basic and acidic residues" evidence="9">
    <location>
        <begin position="692"/>
        <end position="702"/>
    </location>
</feature>
<dbReference type="EMBL" id="JANBPT010000630">
    <property type="protein sequence ID" value="KAJ1915426.1"/>
    <property type="molecule type" value="Genomic_DNA"/>
</dbReference>
<keyword evidence="4" id="KW-0963">Cytoplasm</keyword>
<gene>
    <name evidence="10" type="ORF">IWQ60_008441</name>
</gene>
<dbReference type="InterPro" id="IPR024111">
    <property type="entry name" value="PEX5/PEX5L"/>
</dbReference>
<comment type="subcellular location">
    <subcellularLocation>
        <location evidence="2">Cytoplasm</location>
    </subcellularLocation>
    <subcellularLocation>
        <location evidence="1">Peroxisome</location>
    </subcellularLocation>
</comment>
<evidence type="ECO:0008006" key="12">
    <source>
        <dbReference type="Google" id="ProtNLM"/>
    </source>
</evidence>
<dbReference type="InterPro" id="IPR019734">
    <property type="entry name" value="TPR_rpt"/>
</dbReference>
<keyword evidence="6 8" id="KW-0802">TPR repeat</keyword>
<evidence type="ECO:0000256" key="5">
    <source>
        <dbReference type="ARBA" id="ARBA00022737"/>
    </source>
</evidence>
<comment type="caution">
    <text evidence="10">The sequence shown here is derived from an EMBL/GenBank/DDBJ whole genome shotgun (WGS) entry which is preliminary data.</text>
</comment>
<dbReference type="InterPro" id="IPR011990">
    <property type="entry name" value="TPR-like_helical_dom_sf"/>
</dbReference>
<name>A0A9W7ZYM2_9FUNG</name>
<dbReference type="GO" id="GO:0005052">
    <property type="term" value="F:peroxisome matrix targeting signal-1 binding"/>
    <property type="evidence" value="ECO:0007669"/>
    <property type="project" value="TreeGrafter"/>
</dbReference>
<dbReference type="Proteomes" id="UP001150569">
    <property type="component" value="Unassembled WGS sequence"/>
</dbReference>
<evidence type="ECO:0000313" key="10">
    <source>
        <dbReference type="EMBL" id="KAJ1915426.1"/>
    </source>
</evidence>
<dbReference type="GO" id="GO:0005829">
    <property type="term" value="C:cytosol"/>
    <property type="evidence" value="ECO:0007669"/>
    <property type="project" value="TreeGrafter"/>
</dbReference>
<evidence type="ECO:0000256" key="2">
    <source>
        <dbReference type="ARBA" id="ARBA00004496"/>
    </source>
</evidence>
<evidence type="ECO:0000256" key="3">
    <source>
        <dbReference type="ARBA" id="ARBA00005348"/>
    </source>
</evidence>
<dbReference type="PANTHER" id="PTHR10130:SF0">
    <property type="entry name" value="GH08708P"/>
    <property type="match status" value="1"/>
</dbReference>
<evidence type="ECO:0000256" key="7">
    <source>
        <dbReference type="ARBA" id="ARBA00023140"/>
    </source>
</evidence>
<dbReference type="GO" id="GO:0016560">
    <property type="term" value="P:protein import into peroxisome matrix, docking"/>
    <property type="evidence" value="ECO:0007669"/>
    <property type="project" value="TreeGrafter"/>
</dbReference>
<reference evidence="10" key="1">
    <citation type="submission" date="2022-07" db="EMBL/GenBank/DDBJ databases">
        <title>Phylogenomic reconstructions and comparative analyses of Kickxellomycotina fungi.</title>
        <authorList>
            <person name="Reynolds N.K."/>
            <person name="Stajich J.E."/>
            <person name="Barry K."/>
            <person name="Grigoriev I.V."/>
            <person name="Crous P."/>
            <person name="Smith M.E."/>
        </authorList>
    </citation>
    <scope>NUCLEOTIDE SEQUENCE</scope>
    <source>
        <strain evidence="10">RSA 861</strain>
    </source>
</reference>
<organism evidence="10 11">
    <name type="scientific">Tieghemiomyces parasiticus</name>
    <dbReference type="NCBI Taxonomy" id="78921"/>
    <lineage>
        <taxon>Eukaryota</taxon>
        <taxon>Fungi</taxon>
        <taxon>Fungi incertae sedis</taxon>
        <taxon>Zoopagomycota</taxon>
        <taxon>Kickxellomycotina</taxon>
        <taxon>Dimargaritomycetes</taxon>
        <taxon>Dimargaritales</taxon>
        <taxon>Dimargaritaceae</taxon>
        <taxon>Tieghemiomyces</taxon>
    </lineage>
</organism>
<feature type="repeat" description="TPR" evidence="8">
    <location>
        <begin position="579"/>
        <end position="612"/>
    </location>
</feature>
<accession>A0A9W7ZYM2</accession>
<dbReference type="SUPFAM" id="SSF48452">
    <property type="entry name" value="TPR-like"/>
    <property type="match status" value="1"/>
</dbReference>
<dbReference type="PANTHER" id="PTHR10130">
    <property type="entry name" value="PEROXISOMAL TARGETING SIGNAL 1 RECEPTOR PEX5"/>
    <property type="match status" value="1"/>
</dbReference>
<comment type="similarity">
    <text evidence="3">Belongs to the peroxisomal targeting signal receptor family.</text>
</comment>
<dbReference type="Pfam" id="PF13181">
    <property type="entry name" value="TPR_8"/>
    <property type="match status" value="1"/>
</dbReference>
<feature type="repeat" description="TPR" evidence="8">
    <location>
        <begin position="468"/>
        <end position="501"/>
    </location>
</feature>
<feature type="repeat" description="TPR" evidence="8">
    <location>
        <begin position="613"/>
        <end position="646"/>
    </location>
</feature>
<evidence type="ECO:0000256" key="9">
    <source>
        <dbReference type="SAM" id="MobiDB-lite"/>
    </source>
</evidence>
<dbReference type="Gene3D" id="1.25.40.10">
    <property type="entry name" value="Tetratricopeptide repeat domain"/>
    <property type="match status" value="1"/>
</dbReference>
<keyword evidence="5" id="KW-0677">Repeat</keyword>
<keyword evidence="7" id="KW-0576">Peroxisome</keyword>
<evidence type="ECO:0000256" key="1">
    <source>
        <dbReference type="ARBA" id="ARBA00004275"/>
    </source>
</evidence>
<keyword evidence="11" id="KW-1185">Reference proteome</keyword>
<evidence type="ECO:0000256" key="8">
    <source>
        <dbReference type="PROSITE-ProRule" id="PRU00339"/>
    </source>
</evidence>
<evidence type="ECO:0000256" key="6">
    <source>
        <dbReference type="ARBA" id="ARBA00022803"/>
    </source>
</evidence>
<dbReference type="AlphaFoldDB" id="A0A9W7ZYM2"/>
<evidence type="ECO:0000313" key="11">
    <source>
        <dbReference type="Proteomes" id="UP001150569"/>
    </source>
</evidence>
<dbReference type="PROSITE" id="PS50005">
    <property type="entry name" value="TPR"/>
    <property type="match status" value="3"/>
</dbReference>
<dbReference type="GO" id="GO:0005778">
    <property type="term" value="C:peroxisomal membrane"/>
    <property type="evidence" value="ECO:0007669"/>
    <property type="project" value="TreeGrafter"/>
</dbReference>
<proteinExistence type="inferred from homology"/>
<sequence length="743" mass="81469">MSGLQDLVSGGAECSTSNPMAGFMKHFQKDRSLEQDRMRPMETGPMAGKQAFRSAHGKQPMMADEFLLNEPQQSGPSGRAFDFHAMHRQLDQLPDLPALAGPSHVPHLAAADWAADFALQHPSRAGPVGLAEFDIVFQGHQRTGPGPAPADWAHEYHQLHSSAPVSAAPGVDHFDAGTRTAFDQAFAHAEQSVHPAAIPATTEHDWAVQFDAAHEVSHIPTMIASESVEAAERTRSETAAETLSTQEDPAAIAAAARELLDSVADSDDPKFQNSQFMTLMKKLRDKEAIIENDTVVERTGEAWADEFTRVEPASSVGERAAGNMWSQEFATRLEKDWTEELADGEAGKSSNWAAQFADDAEFRELEAAFNDGRTTEEWVSEYRKNIAPLSTDPADEEWEAMAKRWEEQAPVVGMGYHADAEAYQTYTFEANNPYLTRPSLTDAEIGQLDLGEAILALEARVQRDTQDAAAWYKLGVRQQENEQDGLAITALRKAVSTDPELHNAWIDLAVSYTNENCRADAYDALEAWITANPKYQGLAEDPAARALAGDSRRKHQYIEQLFLSAARQGLASSGGQPDADVQVALGVLFHITEDYAKATDCFQTALNLRPQEYLLWNKLGATLANARQPQRAMDAYFTALELNPSYVRARYNLAISSINLGLHREAAEHLLGALALQTRGGQQTSPRPGNADGKRPAADDVGSRISSNLWSTLKMTMQIMDHTELAAACDQHDLGAFHGQFDF</sequence>
<dbReference type="OrthoDB" id="10006023at2759"/>
<protein>
    <recommendedName>
        <fullName evidence="12">Peroxisomal targeting signal receptor</fullName>
    </recommendedName>
</protein>
<feature type="region of interest" description="Disordered" evidence="9">
    <location>
        <begin position="678"/>
        <end position="702"/>
    </location>
</feature>
<dbReference type="SMART" id="SM00028">
    <property type="entry name" value="TPR"/>
    <property type="match status" value="5"/>
</dbReference>
<evidence type="ECO:0000256" key="4">
    <source>
        <dbReference type="ARBA" id="ARBA00022490"/>
    </source>
</evidence>